<feature type="domain" description="PTS EIIA type-2" evidence="11">
    <location>
        <begin position="539"/>
        <end position="679"/>
    </location>
</feature>
<dbReference type="InterPro" id="IPR013011">
    <property type="entry name" value="PTS_EIIB_2"/>
</dbReference>
<dbReference type="SUPFAM" id="SSF52794">
    <property type="entry name" value="PTS system IIB component-like"/>
    <property type="match status" value="1"/>
</dbReference>
<evidence type="ECO:0000256" key="10">
    <source>
        <dbReference type="ARBA" id="ARBA00042072"/>
    </source>
</evidence>
<dbReference type="PANTHER" id="PTHR36203:SF1">
    <property type="entry name" value="ASCORBATE-SPECIFIC PTS SYSTEM EIIA COMPONENT"/>
    <property type="match status" value="1"/>
</dbReference>
<dbReference type="GO" id="GO:0008982">
    <property type="term" value="F:protein-N(PI)-phosphohistidine-sugar phosphotransferase activity"/>
    <property type="evidence" value="ECO:0007669"/>
    <property type="project" value="InterPro"/>
</dbReference>
<dbReference type="Proteomes" id="UP000254879">
    <property type="component" value="Unassembled WGS sequence"/>
</dbReference>
<keyword evidence="5" id="KW-0808">Transferase</keyword>
<evidence type="ECO:0000313" key="14">
    <source>
        <dbReference type="EMBL" id="STY44515.1"/>
    </source>
</evidence>
<keyword evidence="3" id="KW-0963">Cytoplasm</keyword>
<evidence type="ECO:0000256" key="2">
    <source>
        <dbReference type="ARBA" id="ARBA00022448"/>
    </source>
</evidence>
<dbReference type="InterPro" id="IPR002178">
    <property type="entry name" value="PTS_EIIA_type-2_dom"/>
</dbReference>
<dbReference type="PROSITE" id="PS51094">
    <property type="entry name" value="PTS_EIIA_TYPE_2"/>
    <property type="match status" value="1"/>
</dbReference>
<dbReference type="GO" id="GO:0009401">
    <property type="term" value="P:phosphoenolpyruvate-dependent sugar phosphotransferase system"/>
    <property type="evidence" value="ECO:0007669"/>
    <property type="project" value="UniProtKB-KW"/>
</dbReference>
<dbReference type="CDD" id="cd00211">
    <property type="entry name" value="PTS_IIA_fru"/>
    <property type="match status" value="1"/>
</dbReference>
<evidence type="ECO:0000259" key="12">
    <source>
        <dbReference type="PROSITE" id="PS51099"/>
    </source>
</evidence>
<dbReference type="PROSITE" id="PS51099">
    <property type="entry name" value="PTS_EIIB_TYPE_2"/>
    <property type="match status" value="1"/>
</dbReference>
<evidence type="ECO:0000256" key="3">
    <source>
        <dbReference type="ARBA" id="ARBA00022490"/>
    </source>
</evidence>
<keyword evidence="6" id="KW-0598">Phosphotransferase system</keyword>
<accession>A0A378ML97</accession>
<evidence type="ECO:0000256" key="4">
    <source>
        <dbReference type="ARBA" id="ARBA00022553"/>
    </source>
</evidence>
<dbReference type="InterPro" id="IPR011608">
    <property type="entry name" value="PRD"/>
</dbReference>
<evidence type="ECO:0000256" key="6">
    <source>
        <dbReference type="ARBA" id="ARBA00022683"/>
    </source>
</evidence>
<keyword evidence="7" id="KW-0418">Kinase</keyword>
<sequence length="679" mass="78449">MYLDERSDRLLQELLRSPNITNAKLQEKFGLTRRQVEYSIQKINNWLEEQTYPRIGRSASGLFSISPELFQLISDKEYQQADFYIPSENERASMIVLMLMTMTEELSLNHFISELEVSKNTVLSDLKLAQSIIDGDNLQIRYTRLHGYLIEGDEWNKRSAMITAAERIMESYGGETYLKRLMHVELAEIQKLRGQLEEVEKHLNLHFIDSKMKILPYILQAIFRRIEQKQTIVTPFMIDYDELSDTKEYEAVEILIEDRPAISKEERIYIALQLLTTNILPKQHLKMEEMPQLKQAIEQVISNFEKKAVVQLINKESLIERLFAHIKPAYYRIKYALTTDYRFLDKIDQEYQTIHYIVKQSLTPLEAFIGAKVPENEAVFITLFIGGHLIDSASNITKKLRAVVVCPNGLSISKLMEKNMRGLFPEIYFYPAMSIREFEQTEVAYDIVFTATPLATDKKLFLVNAMMDEAEKMELRRRVLRAVYMINEQSFSAEALMKTIGKYADIKNAEKLERAVQEFLFPHKEEPAFSADEKLPLAKLLPQDRIILMDKVASWREAITIAAAPLLADGSITESYVEEMHRQYPNPNWNIILRKKIAIPHAEIDKGARKLGMSMLCLREGLPLEDGSELHCMVVIAAIDKNAHFTGLLELMELAGNEEKMNVIKEAIDKETIFNLIKG</sequence>
<feature type="domain" description="PRD" evidence="13">
    <location>
        <begin position="183"/>
        <end position="284"/>
    </location>
</feature>
<gene>
    <name evidence="14" type="primary">licR_1</name>
    <name evidence="14" type="ORF">NCTC10815_01864</name>
</gene>
<evidence type="ECO:0000256" key="1">
    <source>
        <dbReference type="ARBA" id="ARBA00004496"/>
    </source>
</evidence>
<dbReference type="InterPro" id="IPR051351">
    <property type="entry name" value="Ascorbate-PTS_EIIA_comp"/>
</dbReference>
<dbReference type="EMBL" id="UGPG01000001">
    <property type="protein sequence ID" value="STY44515.1"/>
    <property type="molecule type" value="Genomic_DNA"/>
</dbReference>
<comment type="subcellular location">
    <subcellularLocation>
        <location evidence="1">Cytoplasm</location>
    </subcellularLocation>
</comment>
<keyword evidence="4" id="KW-0597">Phosphoprotein</keyword>
<evidence type="ECO:0000259" key="13">
    <source>
        <dbReference type="PROSITE" id="PS51372"/>
    </source>
</evidence>
<dbReference type="Pfam" id="PF00874">
    <property type="entry name" value="PRD"/>
    <property type="match status" value="1"/>
</dbReference>
<dbReference type="GO" id="GO:0016301">
    <property type="term" value="F:kinase activity"/>
    <property type="evidence" value="ECO:0007669"/>
    <property type="project" value="UniProtKB-KW"/>
</dbReference>
<dbReference type="GO" id="GO:0005737">
    <property type="term" value="C:cytoplasm"/>
    <property type="evidence" value="ECO:0007669"/>
    <property type="project" value="UniProtKB-SubCell"/>
</dbReference>
<dbReference type="InterPro" id="IPR036095">
    <property type="entry name" value="PTS_EIIB-like_sf"/>
</dbReference>
<dbReference type="RefSeq" id="WP_115345998.1">
    <property type="nucleotide sequence ID" value="NZ_UGPG01000001.1"/>
</dbReference>
<dbReference type="AlphaFoldDB" id="A0A378ML97"/>
<evidence type="ECO:0000256" key="8">
    <source>
        <dbReference type="ARBA" id="ARBA00037387"/>
    </source>
</evidence>
<proteinExistence type="predicted"/>
<evidence type="ECO:0000256" key="7">
    <source>
        <dbReference type="ARBA" id="ARBA00022777"/>
    </source>
</evidence>
<dbReference type="InterPro" id="IPR016152">
    <property type="entry name" value="PTrfase/Anion_transptr"/>
</dbReference>
<evidence type="ECO:0000259" key="11">
    <source>
        <dbReference type="PROSITE" id="PS51094"/>
    </source>
</evidence>
<dbReference type="SUPFAM" id="SSF63520">
    <property type="entry name" value="PTS-regulatory domain, PRD"/>
    <property type="match status" value="1"/>
</dbReference>
<dbReference type="Gene3D" id="1.10.1790.10">
    <property type="entry name" value="PRD domain"/>
    <property type="match status" value="1"/>
</dbReference>
<protein>
    <recommendedName>
        <fullName evidence="9">Ascorbate-specific PTS system EIIA component</fullName>
    </recommendedName>
    <alternativeName>
        <fullName evidence="10">Ascorbate-specific phosphotransferase enzyme IIA component</fullName>
    </alternativeName>
</protein>
<evidence type="ECO:0000256" key="5">
    <source>
        <dbReference type="ARBA" id="ARBA00022679"/>
    </source>
</evidence>
<feature type="domain" description="PRD" evidence="13">
    <location>
        <begin position="288"/>
        <end position="395"/>
    </location>
</feature>
<organism evidence="14 15">
    <name type="scientific">Listeria grayi</name>
    <name type="common">Listeria murrayi</name>
    <dbReference type="NCBI Taxonomy" id="1641"/>
    <lineage>
        <taxon>Bacteria</taxon>
        <taxon>Bacillati</taxon>
        <taxon>Bacillota</taxon>
        <taxon>Bacilli</taxon>
        <taxon>Bacillales</taxon>
        <taxon>Listeriaceae</taxon>
        <taxon>Listeria</taxon>
    </lineage>
</organism>
<dbReference type="GO" id="GO:0006355">
    <property type="term" value="P:regulation of DNA-templated transcription"/>
    <property type="evidence" value="ECO:0007669"/>
    <property type="project" value="InterPro"/>
</dbReference>
<dbReference type="SUPFAM" id="SSF55804">
    <property type="entry name" value="Phoshotransferase/anion transport protein"/>
    <property type="match status" value="1"/>
</dbReference>
<dbReference type="InterPro" id="IPR036634">
    <property type="entry name" value="PRD_sf"/>
</dbReference>
<name>A0A378ML97_LISGR</name>
<dbReference type="PROSITE" id="PS51372">
    <property type="entry name" value="PRD_2"/>
    <property type="match status" value="2"/>
</dbReference>
<reference evidence="14 15" key="1">
    <citation type="submission" date="2018-06" db="EMBL/GenBank/DDBJ databases">
        <authorList>
            <consortium name="Pathogen Informatics"/>
            <person name="Doyle S."/>
        </authorList>
    </citation>
    <scope>NUCLEOTIDE SEQUENCE [LARGE SCALE GENOMIC DNA]</scope>
    <source>
        <strain evidence="15">NCTC 10815</strain>
    </source>
</reference>
<comment type="function">
    <text evidence="8">The phosphoenolpyruvate-dependent sugar phosphotransferase system (sugar PTS), a major carbohydrate active transport system, catalyzes the phosphorylation of incoming sugar substrates concomitantly with their translocation across the cell membrane. The enzyme II UlaABC PTS system is involved in ascorbate transport.</text>
</comment>
<dbReference type="PANTHER" id="PTHR36203">
    <property type="entry name" value="ASCORBATE-SPECIFIC PTS SYSTEM EIIA COMPONENT"/>
    <property type="match status" value="1"/>
</dbReference>
<feature type="domain" description="PTS EIIB type-2" evidence="12">
    <location>
        <begin position="400"/>
        <end position="487"/>
    </location>
</feature>
<keyword evidence="2" id="KW-0813">Transport</keyword>
<evidence type="ECO:0000256" key="9">
    <source>
        <dbReference type="ARBA" id="ARBA00041175"/>
    </source>
</evidence>
<dbReference type="CDD" id="cd05568">
    <property type="entry name" value="PTS_IIB_bgl_like"/>
    <property type="match status" value="1"/>
</dbReference>
<evidence type="ECO:0000313" key="15">
    <source>
        <dbReference type="Proteomes" id="UP000254879"/>
    </source>
</evidence>
<dbReference type="Gene3D" id="3.40.930.10">
    <property type="entry name" value="Mannitol-specific EII, Chain A"/>
    <property type="match status" value="1"/>
</dbReference>
<dbReference type="Pfam" id="PF00359">
    <property type="entry name" value="PTS_EIIA_2"/>
    <property type="match status" value="1"/>
</dbReference>